<proteinExistence type="predicted"/>
<organism evidence="1">
    <name type="scientific">viral metagenome</name>
    <dbReference type="NCBI Taxonomy" id="1070528"/>
    <lineage>
        <taxon>unclassified sequences</taxon>
        <taxon>metagenomes</taxon>
        <taxon>organismal metagenomes</taxon>
    </lineage>
</organism>
<name>A0A6M3KWI1_9ZZZZ</name>
<dbReference type="AlphaFoldDB" id="A0A6M3KWI1"/>
<accession>A0A6M3KWI1</accession>
<reference evidence="1" key="1">
    <citation type="submission" date="2020-03" db="EMBL/GenBank/DDBJ databases">
        <title>The deep terrestrial virosphere.</title>
        <authorList>
            <person name="Holmfeldt K."/>
            <person name="Nilsson E."/>
            <person name="Simone D."/>
            <person name="Lopez-Fernandez M."/>
            <person name="Wu X."/>
            <person name="de Brujin I."/>
            <person name="Lundin D."/>
            <person name="Andersson A."/>
            <person name="Bertilsson S."/>
            <person name="Dopson M."/>
        </authorList>
    </citation>
    <scope>NUCLEOTIDE SEQUENCE</scope>
    <source>
        <strain evidence="1">MM415B02197</strain>
    </source>
</reference>
<protein>
    <recommendedName>
        <fullName evidence="2">Tail assembly chaperone</fullName>
    </recommendedName>
</protein>
<evidence type="ECO:0000313" key="1">
    <source>
        <dbReference type="EMBL" id="QJA85618.1"/>
    </source>
</evidence>
<sequence>MTEQNVLVKPKAKTVRLSDGKDYTLSPFNLNTLANLEEAFDCDLGEIQGKLSNKAASSFRKLLHVLLADNHPELSLSDVGRLVEMDALADLIPQLTEALGKLEK</sequence>
<gene>
    <name evidence="1" type="ORF">MM415B02197_0004</name>
</gene>
<dbReference type="EMBL" id="MT142585">
    <property type="protein sequence ID" value="QJA85618.1"/>
    <property type="molecule type" value="Genomic_DNA"/>
</dbReference>
<evidence type="ECO:0008006" key="2">
    <source>
        <dbReference type="Google" id="ProtNLM"/>
    </source>
</evidence>